<evidence type="ECO:0000313" key="2">
    <source>
        <dbReference type="EMBL" id="SFS76132.1"/>
    </source>
</evidence>
<protein>
    <submittedName>
        <fullName evidence="2">Uncharacterized protein</fullName>
    </submittedName>
</protein>
<accession>A0A1I6SGQ6</accession>
<dbReference type="STRING" id="306541.SAMN05421668_10938"/>
<evidence type="ECO:0000313" key="4">
    <source>
        <dbReference type="Proteomes" id="UP000321773"/>
    </source>
</evidence>
<reference evidence="1 4" key="2">
    <citation type="submission" date="2019-07" db="EMBL/GenBank/DDBJ databases">
        <title>Whole genome shotgun sequence of Halolactibacillus miurensis NBRC 100873.</title>
        <authorList>
            <person name="Hosoyama A."/>
            <person name="Uohara A."/>
            <person name="Ohji S."/>
            <person name="Ichikawa N."/>
        </authorList>
    </citation>
    <scope>NUCLEOTIDE SEQUENCE [LARGE SCALE GENOMIC DNA]</scope>
    <source>
        <strain evidence="1 4">NBRC 100873</strain>
    </source>
</reference>
<evidence type="ECO:0000313" key="1">
    <source>
        <dbReference type="EMBL" id="GEM04117.1"/>
    </source>
</evidence>
<reference evidence="2 3" key="1">
    <citation type="submission" date="2016-10" db="EMBL/GenBank/DDBJ databases">
        <authorList>
            <person name="de Groot N.N."/>
        </authorList>
    </citation>
    <scope>NUCLEOTIDE SEQUENCE [LARGE SCALE GENOMIC DNA]</scope>
    <source>
        <strain evidence="2 3">DSM 17074</strain>
    </source>
</reference>
<dbReference type="RefSeq" id="WP_089853872.1">
    <property type="nucleotide sequence ID" value="NZ_BJWJ01000008.1"/>
</dbReference>
<proteinExistence type="predicted"/>
<dbReference type="EMBL" id="BJWJ01000008">
    <property type="protein sequence ID" value="GEM04117.1"/>
    <property type="molecule type" value="Genomic_DNA"/>
</dbReference>
<organism evidence="2 3">
    <name type="scientific">Halolactibacillus miurensis</name>
    <dbReference type="NCBI Taxonomy" id="306541"/>
    <lineage>
        <taxon>Bacteria</taxon>
        <taxon>Bacillati</taxon>
        <taxon>Bacillota</taxon>
        <taxon>Bacilli</taxon>
        <taxon>Bacillales</taxon>
        <taxon>Bacillaceae</taxon>
        <taxon>Halolactibacillus</taxon>
    </lineage>
</organism>
<sequence length="59" mass="6902">MFIKLTLRSGKSMWFNVFLMESITDEDLYSNVLFRGNEYPIGVKETPKEIVKVIGEMKK</sequence>
<dbReference type="EMBL" id="FPAI01000009">
    <property type="protein sequence ID" value="SFS76132.1"/>
    <property type="molecule type" value="Genomic_DNA"/>
</dbReference>
<name>A0A1I6SGQ6_9BACI</name>
<evidence type="ECO:0000313" key="3">
    <source>
        <dbReference type="Proteomes" id="UP000199139"/>
    </source>
</evidence>
<keyword evidence="4" id="KW-1185">Reference proteome</keyword>
<gene>
    <name evidence="1" type="ORF">HMI01_11050</name>
    <name evidence="2" type="ORF">SAMN05421668_10938</name>
</gene>
<dbReference type="Proteomes" id="UP000321773">
    <property type="component" value="Unassembled WGS sequence"/>
</dbReference>
<dbReference type="Proteomes" id="UP000199139">
    <property type="component" value="Unassembled WGS sequence"/>
</dbReference>
<dbReference type="AlphaFoldDB" id="A0A1I6SGQ6"/>